<protein>
    <submittedName>
        <fullName evidence="1">Uncharacterized protein</fullName>
    </submittedName>
</protein>
<dbReference type="OrthoDB" id="6617004at2759"/>
<sequence length="136" mass="15089">MLKTVTNAVLYLGKQEMPFRGHDESSDSLNKVDETTDVSTKEQLSIIVRLDSGSDIVERFLKFVDVSTDRTAATLTGVIKGILDQYTGITNNKLIMQTYDGASVMSGHIGGVETLMRQQYPFAYFVHCAAHRLNLV</sequence>
<comment type="caution">
    <text evidence="1">The sequence shown here is derived from an EMBL/GenBank/DDBJ whole genome shotgun (WGS) entry which is preliminary data.</text>
</comment>
<dbReference type="EMBL" id="CACRXK020000888">
    <property type="protein sequence ID" value="CAB3985584.1"/>
    <property type="molecule type" value="Genomic_DNA"/>
</dbReference>
<dbReference type="AlphaFoldDB" id="A0A7D9HPH2"/>
<organism evidence="1 2">
    <name type="scientific">Paramuricea clavata</name>
    <name type="common">Red gorgonian</name>
    <name type="synonym">Violescent sea-whip</name>
    <dbReference type="NCBI Taxonomy" id="317549"/>
    <lineage>
        <taxon>Eukaryota</taxon>
        <taxon>Metazoa</taxon>
        <taxon>Cnidaria</taxon>
        <taxon>Anthozoa</taxon>
        <taxon>Octocorallia</taxon>
        <taxon>Malacalcyonacea</taxon>
        <taxon>Plexauridae</taxon>
        <taxon>Paramuricea</taxon>
    </lineage>
</organism>
<keyword evidence="2" id="KW-1185">Reference proteome</keyword>
<dbReference type="PANTHER" id="PTHR45749">
    <property type="match status" value="1"/>
</dbReference>
<accession>A0A7D9HPH2</accession>
<reference evidence="1" key="1">
    <citation type="submission" date="2020-04" db="EMBL/GenBank/DDBJ databases">
        <authorList>
            <person name="Alioto T."/>
            <person name="Alioto T."/>
            <person name="Gomez Garrido J."/>
        </authorList>
    </citation>
    <scope>NUCLEOTIDE SEQUENCE</scope>
    <source>
        <strain evidence="1">A484AB</strain>
    </source>
</reference>
<evidence type="ECO:0000313" key="1">
    <source>
        <dbReference type="EMBL" id="CAB3985584.1"/>
    </source>
</evidence>
<proteinExistence type="predicted"/>
<gene>
    <name evidence="1" type="ORF">PACLA_8A006619</name>
</gene>
<name>A0A7D9HPH2_PARCT</name>
<evidence type="ECO:0000313" key="2">
    <source>
        <dbReference type="Proteomes" id="UP001152795"/>
    </source>
</evidence>
<dbReference type="PANTHER" id="PTHR45749:SF28">
    <property type="entry name" value="ZINC FINGER MYM-TYPE PROTEIN 1-LIKE-RELATED"/>
    <property type="match status" value="1"/>
</dbReference>
<dbReference type="Proteomes" id="UP001152795">
    <property type="component" value="Unassembled WGS sequence"/>
</dbReference>